<evidence type="ECO:0000256" key="1">
    <source>
        <dbReference type="ARBA" id="ARBA00009884"/>
    </source>
</evidence>
<dbReference type="EMBL" id="CAIX01000016">
    <property type="protein sequence ID" value="CCI41264.1"/>
    <property type="molecule type" value="Genomic_DNA"/>
</dbReference>
<dbReference type="Pfam" id="PF00995">
    <property type="entry name" value="Sec1"/>
    <property type="match status" value="1"/>
</dbReference>
<dbReference type="InterPro" id="IPR043154">
    <property type="entry name" value="Sec-1-like_dom1"/>
</dbReference>
<evidence type="ECO:0000313" key="2">
    <source>
        <dbReference type="EMBL" id="CCI41264.1"/>
    </source>
</evidence>
<keyword evidence="3" id="KW-1185">Reference proteome</keyword>
<dbReference type="Gene3D" id="1.25.40.60">
    <property type="match status" value="1"/>
</dbReference>
<accession>A0A024G4N1</accession>
<dbReference type="FunCoup" id="A0A024G4N1">
    <property type="interactions" value="352"/>
</dbReference>
<proteinExistence type="inferred from homology"/>
<dbReference type="InterPro" id="IPR001619">
    <property type="entry name" value="Sec1-like"/>
</dbReference>
<dbReference type="SUPFAM" id="SSF56815">
    <property type="entry name" value="Sec1/munc18-like (SM) proteins"/>
    <property type="match status" value="1"/>
</dbReference>
<sequence>MTEHKTICVAKAHDIDLVQIVRHTFLDDVIRPVSKLSHGWVVLVVNDEAARILSCVARMSDLTDCGVSILERLELNRQPFPELNVIYIISPTLEALERVAQDFGVADKPRYASVYLYFLSHASELIMHKLEALPNVVVRLRELKELNVDFIAKEKCVFSVDQPLSFHSMYSLNHTSTSWTLENAKLMEDISDHLVSVCATLEEYPYVRYKSNHARMEQLAQTFQTKMNAFVANNQTFTYAPDRGTILFLDRGQDLLTPFVHESTFQAMVMDLLDVEEDQITYPVDTNAGITMKTALLNENDKLWTEFRHTHIAQVSDAIGKRMASLSTSAAGSSLKKGTETDISSMAEALRELPEYREMLGKLSQHLYLAGKSMELFTGTNLLQASNIEQSMATGVDESGKKLKLSVLLKQLEEAFNCPKLTDSDRARILAIFLLSQDEALKDADKRRIVQAANVSIKYNQALTNLHHLAPENLLYRQNSSCNIGGDELKQASKLAETSEYSNARYAPKLKSWMQKCLQNNLDEQEFPYIITPPVKFNGASTSDNSVKKKLAPISLRKKTKNHKDGMKDEKTCVFGGDKLIVFLLGGASYSEIRSVYEVRDAEKRDILFGSTCFLKPKTFLESLAALHQPLVSVTSSDKSAIESTQIELDISPNDSAVPAL</sequence>
<dbReference type="Gene3D" id="3.90.830.10">
    <property type="entry name" value="Syntaxin Binding Protein 1, Chain A, domain 2"/>
    <property type="match status" value="1"/>
</dbReference>
<dbReference type="InterPro" id="IPR036045">
    <property type="entry name" value="Sec1-like_sf"/>
</dbReference>
<protein>
    <recommendedName>
        <fullName evidence="4">Sec1-like protein</fullName>
    </recommendedName>
</protein>
<dbReference type="OrthoDB" id="2228at2759"/>
<name>A0A024G4N1_9STRA</name>
<dbReference type="GO" id="GO:0016192">
    <property type="term" value="P:vesicle-mediated transport"/>
    <property type="evidence" value="ECO:0007669"/>
    <property type="project" value="InterPro"/>
</dbReference>
<comment type="caution">
    <text evidence="2">The sequence shown here is derived from an EMBL/GenBank/DDBJ whole genome shotgun (WGS) entry which is preliminary data.</text>
</comment>
<dbReference type="Gene3D" id="3.40.50.2060">
    <property type="match status" value="1"/>
</dbReference>
<dbReference type="InParanoid" id="A0A024G4N1"/>
<dbReference type="InterPro" id="IPR043127">
    <property type="entry name" value="Sec-1-like_dom3a"/>
</dbReference>
<dbReference type="AlphaFoldDB" id="A0A024G4N1"/>
<dbReference type="STRING" id="65357.A0A024G4N1"/>
<dbReference type="Proteomes" id="UP000053237">
    <property type="component" value="Unassembled WGS sequence"/>
</dbReference>
<dbReference type="PIRSF" id="PIRSF005715">
    <property type="entry name" value="VPS45_Sec1"/>
    <property type="match status" value="1"/>
</dbReference>
<dbReference type="InterPro" id="IPR027482">
    <property type="entry name" value="Sec1-like_dom2"/>
</dbReference>
<reference evidence="2 3" key="1">
    <citation type="submission" date="2012-05" db="EMBL/GenBank/DDBJ databases">
        <title>Recombination and specialization in a pathogen metapopulation.</title>
        <authorList>
            <person name="Gardiner A."/>
            <person name="Kemen E."/>
            <person name="Schultz-Larsen T."/>
            <person name="MacLean D."/>
            <person name="Van Oosterhout C."/>
            <person name="Jones J.D.G."/>
        </authorList>
    </citation>
    <scope>NUCLEOTIDE SEQUENCE [LARGE SCALE GENOMIC DNA]</scope>
    <source>
        <strain evidence="2 3">Ac Nc2</strain>
    </source>
</reference>
<evidence type="ECO:0000313" key="3">
    <source>
        <dbReference type="Proteomes" id="UP000053237"/>
    </source>
</evidence>
<organism evidence="2 3">
    <name type="scientific">Albugo candida</name>
    <dbReference type="NCBI Taxonomy" id="65357"/>
    <lineage>
        <taxon>Eukaryota</taxon>
        <taxon>Sar</taxon>
        <taxon>Stramenopiles</taxon>
        <taxon>Oomycota</taxon>
        <taxon>Peronosporomycetes</taxon>
        <taxon>Albuginales</taxon>
        <taxon>Albuginaceae</taxon>
        <taxon>Albugo</taxon>
    </lineage>
</organism>
<evidence type="ECO:0008006" key="4">
    <source>
        <dbReference type="Google" id="ProtNLM"/>
    </source>
</evidence>
<comment type="similarity">
    <text evidence="1">Belongs to the STXBP/unc-18/SEC1 family.</text>
</comment>
<dbReference type="Gene3D" id="3.40.50.1910">
    <property type="match status" value="1"/>
</dbReference>
<gene>
    <name evidence="2" type="ORF">BN9_020480</name>
</gene>
<dbReference type="PANTHER" id="PTHR11679">
    <property type="entry name" value="VESICLE PROTEIN SORTING-ASSOCIATED"/>
    <property type="match status" value="1"/>
</dbReference>